<proteinExistence type="predicted"/>
<comment type="caution">
    <text evidence="2">The sequence shown here is derived from an EMBL/GenBank/DDBJ whole genome shotgun (WGS) entry which is preliminary data.</text>
</comment>
<dbReference type="Proteomes" id="UP000823926">
    <property type="component" value="Unassembled WGS sequence"/>
</dbReference>
<dbReference type="SUPFAM" id="SSF50969">
    <property type="entry name" value="YVTN repeat-like/Quinoprotein amine dehydrogenase"/>
    <property type="match status" value="1"/>
</dbReference>
<evidence type="ECO:0000313" key="2">
    <source>
        <dbReference type="EMBL" id="HIW10870.1"/>
    </source>
</evidence>
<feature type="chain" id="PRO_5038473697" evidence="1">
    <location>
        <begin position="20"/>
        <end position="275"/>
    </location>
</feature>
<keyword evidence="1" id="KW-0732">Signal</keyword>
<dbReference type="AlphaFoldDB" id="A0A9D1QCJ9"/>
<dbReference type="InterPro" id="IPR015943">
    <property type="entry name" value="WD40/YVTN_repeat-like_dom_sf"/>
</dbReference>
<gene>
    <name evidence="2" type="ORF">H9888_05130</name>
</gene>
<dbReference type="Gene3D" id="2.130.10.10">
    <property type="entry name" value="YVTN repeat-like/Quinoprotein amine dehydrogenase"/>
    <property type="match status" value="1"/>
</dbReference>
<dbReference type="InterPro" id="IPR011044">
    <property type="entry name" value="Quino_amine_DH_bsu"/>
</dbReference>
<reference evidence="2" key="1">
    <citation type="journal article" date="2021" name="PeerJ">
        <title>Extensive microbial diversity within the chicken gut microbiome revealed by metagenomics and culture.</title>
        <authorList>
            <person name="Gilroy R."/>
            <person name="Ravi A."/>
            <person name="Getino M."/>
            <person name="Pursley I."/>
            <person name="Horton D.L."/>
            <person name="Alikhan N.F."/>
            <person name="Baker D."/>
            <person name="Gharbi K."/>
            <person name="Hall N."/>
            <person name="Watson M."/>
            <person name="Adriaenssens E.M."/>
            <person name="Foster-Nyarko E."/>
            <person name="Jarju S."/>
            <person name="Secka A."/>
            <person name="Antonio M."/>
            <person name="Oren A."/>
            <person name="Chaudhuri R.R."/>
            <person name="La Ragione R."/>
            <person name="Hildebrand F."/>
            <person name="Pallen M.J."/>
        </authorList>
    </citation>
    <scope>NUCLEOTIDE SEQUENCE</scope>
    <source>
        <strain evidence="2">ChiBcec15-1070</strain>
    </source>
</reference>
<feature type="signal peptide" evidence="1">
    <location>
        <begin position="1"/>
        <end position="19"/>
    </location>
</feature>
<dbReference type="PROSITE" id="PS51257">
    <property type="entry name" value="PROKAR_LIPOPROTEIN"/>
    <property type="match status" value="1"/>
</dbReference>
<dbReference type="PANTHER" id="PTHR31270:SF1">
    <property type="entry name" value="GLUTAMINYL-PEPTIDE CYCLOTRANSFERASE"/>
    <property type="match status" value="1"/>
</dbReference>
<dbReference type="EMBL" id="DXHL01000024">
    <property type="protein sequence ID" value="HIW10870.1"/>
    <property type="molecule type" value="Genomic_DNA"/>
</dbReference>
<evidence type="ECO:0000256" key="1">
    <source>
        <dbReference type="SAM" id="SignalP"/>
    </source>
</evidence>
<name>A0A9D1QCJ9_9BACT</name>
<evidence type="ECO:0000313" key="3">
    <source>
        <dbReference type="Proteomes" id="UP000823926"/>
    </source>
</evidence>
<sequence length="275" mass="30614">MKNLPLLTLSLLFVLSACGAGTASRKAASQGSEEQAVAAVPEPKRVVPTVVAEYPHDLQAYTQGLLWADGTLYESTGEYGQSSLRRVELATGKSARQVQLPDRFFGEGLARVGDSLLYQLTWQEQRCLVYDKRTFRQVGVFAYSGEGWGLTANASGDSLYMSDGTAWIRVLDPATFAQQRRFEVRDHRGPVTLLNELEWVDGKLWANVYLTDLIAIIDPVTGWVTHYVDCSALETRITHRRDTDVFNGVAYDPATGRIFVTGKNWDKLFEITVEP</sequence>
<protein>
    <submittedName>
        <fullName evidence="2">Glutaminyl-peptide cyclotransferase</fullName>
    </submittedName>
</protein>
<reference evidence="2" key="2">
    <citation type="submission" date="2021-04" db="EMBL/GenBank/DDBJ databases">
        <authorList>
            <person name="Gilroy R."/>
        </authorList>
    </citation>
    <scope>NUCLEOTIDE SEQUENCE</scope>
    <source>
        <strain evidence="2">ChiBcec15-1070</strain>
    </source>
</reference>
<dbReference type="GO" id="GO:0016603">
    <property type="term" value="F:glutaminyl-peptide cyclotransferase activity"/>
    <property type="evidence" value="ECO:0007669"/>
    <property type="project" value="InterPro"/>
</dbReference>
<organism evidence="2 3">
    <name type="scientific">Candidatus Rikenella faecigallinarum</name>
    <dbReference type="NCBI Taxonomy" id="2838745"/>
    <lineage>
        <taxon>Bacteria</taxon>
        <taxon>Pseudomonadati</taxon>
        <taxon>Bacteroidota</taxon>
        <taxon>Bacteroidia</taxon>
        <taxon>Bacteroidales</taxon>
        <taxon>Rikenellaceae</taxon>
        <taxon>Rikenella</taxon>
    </lineage>
</organism>
<dbReference type="InterPro" id="IPR007788">
    <property type="entry name" value="QCT"/>
</dbReference>
<dbReference type="PANTHER" id="PTHR31270">
    <property type="entry name" value="GLUTAMINYL-PEPTIDE CYCLOTRANSFERASE"/>
    <property type="match status" value="1"/>
</dbReference>
<dbReference type="Pfam" id="PF05096">
    <property type="entry name" value="Glu_cyclase_2"/>
    <property type="match status" value="1"/>
</dbReference>
<accession>A0A9D1QCJ9</accession>